<comment type="catalytic activity">
    <reaction evidence="1">
        <text>ATP + protein L-histidine = ADP + protein N-phospho-L-histidine.</text>
        <dbReference type="EC" id="2.7.13.3"/>
    </reaction>
</comment>
<gene>
    <name evidence="4" type="ORF">N7U66_20775</name>
</gene>
<dbReference type="Gene3D" id="1.10.287.130">
    <property type="match status" value="1"/>
</dbReference>
<sequence>MDIWQNQVTKEVPASKEANAISLYDHLPNIIEDIADLMVRFNDIEDISKDEKYNEILENSKHHGRHRSSTAYYTVEQVVHEYIIFHRTLSDFLISRNGCNEKVSDLLKYVIETSILKSVGSFSRAIQEMQEKLIGTLAHDIRNPLSAAQLALEMMDKDEDQEWNDNLILASKRSVSKGLNLLEGLMDGITIKAGEGILLNFEAGDVLEHVKWVVTEAKEFYTNDILFECDEAQLLGVFDSTAVKRLL</sequence>
<dbReference type="Pfam" id="PF00512">
    <property type="entry name" value="HisKA"/>
    <property type="match status" value="1"/>
</dbReference>
<dbReference type="CDD" id="cd00082">
    <property type="entry name" value="HisKA"/>
    <property type="match status" value="1"/>
</dbReference>
<dbReference type="Proteomes" id="UP001164705">
    <property type="component" value="Chromosome"/>
</dbReference>
<keyword evidence="5" id="KW-1185">Reference proteome</keyword>
<dbReference type="EC" id="2.7.13.3" evidence="2"/>
<protein>
    <recommendedName>
        <fullName evidence="2">histidine kinase</fullName>
        <ecNumber evidence="2">2.7.13.3</ecNumber>
    </recommendedName>
</protein>
<reference evidence="4" key="1">
    <citation type="submission" date="2022-11" db="EMBL/GenBank/DDBJ databases">
        <title>Lacinutrix neustonica HL-RS19T sp. nov., isolated from the surface microlayer sample of brackish Lake Shihwa.</title>
        <authorList>
            <person name="Choi J.Y."/>
            <person name="Hwang C.Y."/>
        </authorList>
    </citation>
    <scope>NUCLEOTIDE SEQUENCE</scope>
    <source>
        <strain evidence="4">HL-RS19</strain>
    </source>
</reference>
<organism evidence="4 5">
    <name type="scientific">Lacinutrix neustonica</name>
    <dbReference type="NCBI Taxonomy" id="2980107"/>
    <lineage>
        <taxon>Bacteria</taxon>
        <taxon>Pseudomonadati</taxon>
        <taxon>Bacteroidota</taxon>
        <taxon>Flavobacteriia</taxon>
        <taxon>Flavobacteriales</taxon>
        <taxon>Flavobacteriaceae</taxon>
        <taxon>Lacinutrix</taxon>
    </lineage>
</organism>
<evidence type="ECO:0000313" key="4">
    <source>
        <dbReference type="EMBL" id="WAC02173.1"/>
    </source>
</evidence>
<evidence type="ECO:0000256" key="2">
    <source>
        <dbReference type="ARBA" id="ARBA00012438"/>
    </source>
</evidence>
<evidence type="ECO:0000313" key="5">
    <source>
        <dbReference type="Proteomes" id="UP001164705"/>
    </source>
</evidence>
<dbReference type="InterPro" id="IPR036097">
    <property type="entry name" value="HisK_dim/P_sf"/>
</dbReference>
<evidence type="ECO:0000259" key="3">
    <source>
        <dbReference type="SMART" id="SM00388"/>
    </source>
</evidence>
<dbReference type="SUPFAM" id="SSF47384">
    <property type="entry name" value="Homodimeric domain of signal transducing histidine kinase"/>
    <property type="match status" value="1"/>
</dbReference>
<evidence type="ECO:0000256" key="1">
    <source>
        <dbReference type="ARBA" id="ARBA00000085"/>
    </source>
</evidence>
<name>A0A9E8MV73_9FLAO</name>
<dbReference type="RefSeq" id="WP_267676768.1">
    <property type="nucleotide sequence ID" value="NZ_CP113088.1"/>
</dbReference>
<proteinExistence type="predicted"/>
<dbReference type="AlphaFoldDB" id="A0A9E8MV73"/>
<dbReference type="InterPro" id="IPR003661">
    <property type="entry name" value="HisK_dim/P_dom"/>
</dbReference>
<dbReference type="SMART" id="SM00388">
    <property type="entry name" value="HisKA"/>
    <property type="match status" value="1"/>
</dbReference>
<dbReference type="KEGG" id="lnu:N7U66_20775"/>
<dbReference type="EMBL" id="CP113088">
    <property type="protein sequence ID" value="WAC02173.1"/>
    <property type="molecule type" value="Genomic_DNA"/>
</dbReference>
<feature type="domain" description="Signal transduction histidine kinase dimerisation/phosphoacceptor" evidence="3">
    <location>
        <begin position="129"/>
        <end position="194"/>
    </location>
</feature>
<accession>A0A9E8MV73</accession>
<dbReference type="GO" id="GO:0000155">
    <property type="term" value="F:phosphorelay sensor kinase activity"/>
    <property type="evidence" value="ECO:0007669"/>
    <property type="project" value="InterPro"/>
</dbReference>